<organism evidence="1 2">
    <name type="scientific">Citrus sinensis</name>
    <name type="common">Sweet orange</name>
    <name type="synonym">Citrus aurantium var. sinensis</name>
    <dbReference type="NCBI Taxonomy" id="2711"/>
    <lineage>
        <taxon>Eukaryota</taxon>
        <taxon>Viridiplantae</taxon>
        <taxon>Streptophyta</taxon>
        <taxon>Embryophyta</taxon>
        <taxon>Tracheophyta</taxon>
        <taxon>Spermatophyta</taxon>
        <taxon>Magnoliopsida</taxon>
        <taxon>eudicotyledons</taxon>
        <taxon>Gunneridae</taxon>
        <taxon>Pentapetalae</taxon>
        <taxon>rosids</taxon>
        <taxon>malvids</taxon>
        <taxon>Sapindales</taxon>
        <taxon>Rutaceae</taxon>
        <taxon>Aurantioideae</taxon>
        <taxon>Citrus</taxon>
    </lineage>
</organism>
<evidence type="ECO:0000313" key="1">
    <source>
        <dbReference type="EMBL" id="KAH9679387.1"/>
    </source>
</evidence>
<gene>
    <name evidence="1" type="ORF">KPL71_026112</name>
</gene>
<evidence type="ECO:0000313" key="2">
    <source>
        <dbReference type="Proteomes" id="UP000829398"/>
    </source>
</evidence>
<accession>A0ACB8HYN1</accession>
<protein>
    <submittedName>
        <fullName evidence="1">Kinesin-like protein KIN-14L</fullName>
    </submittedName>
</protein>
<reference evidence="2" key="1">
    <citation type="journal article" date="2023" name="Hortic. Res.">
        <title>A chromosome-level phased genome enabling allele-level studies in sweet orange: a case study on citrus Huanglongbing tolerance.</title>
        <authorList>
            <person name="Wu B."/>
            <person name="Yu Q."/>
            <person name="Deng Z."/>
            <person name="Duan Y."/>
            <person name="Luo F."/>
            <person name="Gmitter F. Jr."/>
        </authorList>
    </citation>
    <scope>NUCLEOTIDE SEQUENCE [LARGE SCALE GENOMIC DNA]</scope>
    <source>
        <strain evidence="2">cv. Valencia</strain>
    </source>
</reference>
<dbReference type="Proteomes" id="UP000829398">
    <property type="component" value="Chromosome 9"/>
</dbReference>
<keyword evidence="2" id="KW-1185">Reference proteome</keyword>
<dbReference type="EMBL" id="CM039178">
    <property type="protein sequence ID" value="KAH9679387.1"/>
    <property type="molecule type" value="Genomic_DNA"/>
</dbReference>
<proteinExistence type="predicted"/>
<sequence>MEDSRRRSGLHDFNLASRKAEEAAWRRFEAAEWLENLVGPLGVSSEPSEREFISCLRNGLILCNAINKINPGTVTKVVENSSYIQSFSRESQPPPAYQYFENVRNFLVAVEELKLPAFEASDLERDTLEAGSAAKIVDCILSLKSYHEWKQMNCENGFYKPAKTPLVLQSASRPSRASTVITSGSSRDLDMSALSEKQLPVNGENLKLEDDPDATYFCLGVLLYLTLYNALYLVDLIVKVIAECMIGAKENLDENLLASFHNRSLDSFKLLTKVLSSCSKQLQTEYPELKSMFEAFLKGSRLQTHLTSSPEDLPVLGISQCCRACLMKGNCKHRQLLQMQEKEFVDLKDLLSRTKKEFKDLELQLHSDLEDLGNQVQEMSSAALGYHRVVNENRKLYNMVQDLRGNIRVYCRVRPSFRAETKDVIEFIGEDGSLVILDPLKPRKEGRKVFQFNHVFGPTATQEIRSCASENGLNLPDATMHSVKSTADVLQLMKLGELNRAVSSTAINNRSSRSHSVLTIHVHGKDTSGSILRSCLHLVDLAGSERVDKSEVTGDRLKEAQYINKSLSCLGDVITALAQKNSHIPYRNSKLTLLLQDSLGGRAKTLMFAHVSPEVDFFGETVSTLKFAQRVSTVELGAARVNKESNEVMQLKEQIESLKKALANKEAQKAIAVTERTPPRTRRLSIETVGAVKTEKLINCQEKKGTKTPPVPTRARRLSLEGPRYGIKENIQVKVSDNVSQPLLGSASRQKFNQFRDAEAVSTPYQHWSSNDVSIIDANHHNNTPKSPNFSYRKRAVKSDNRPMISSLQLPNTPEPQISARNEVQIEKQSELTLSTEPRTANGKGSHIRKSLRTIGKLINGSEKRNQQNLILPTKGAGKINDGNSPVRTSTRSLRRQSLTGTETSGSDRSRRSSLGGKPTESNANDYRNAKTPPPIRPSTQTTKRWM</sequence>
<name>A0ACB8HYN1_CITSI</name>
<comment type="caution">
    <text evidence="1">The sequence shown here is derived from an EMBL/GenBank/DDBJ whole genome shotgun (WGS) entry which is preliminary data.</text>
</comment>